<dbReference type="InterPro" id="IPR000600">
    <property type="entry name" value="ROK"/>
</dbReference>
<evidence type="ECO:0000313" key="1">
    <source>
        <dbReference type="EMBL" id="GAG82874.1"/>
    </source>
</evidence>
<dbReference type="PANTHER" id="PTHR18964:SF149">
    <property type="entry name" value="BIFUNCTIONAL UDP-N-ACETYLGLUCOSAMINE 2-EPIMERASE_N-ACETYLMANNOSAMINE KINASE"/>
    <property type="match status" value="1"/>
</dbReference>
<dbReference type="SUPFAM" id="SSF53067">
    <property type="entry name" value="Actin-like ATPase domain"/>
    <property type="match status" value="1"/>
</dbReference>
<comment type="caution">
    <text evidence="1">The sequence shown here is derived from an EMBL/GenBank/DDBJ whole genome shotgun (WGS) entry which is preliminary data.</text>
</comment>
<protein>
    <recommendedName>
        <fullName evidence="2">Glucokinase</fullName>
    </recommendedName>
</protein>
<dbReference type="Gene3D" id="3.30.420.40">
    <property type="match status" value="2"/>
</dbReference>
<accession>X1AK94</accession>
<name>X1AK94_9ZZZZ</name>
<dbReference type="InterPro" id="IPR043129">
    <property type="entry name" value="ATPase_NBD"/>
</dbReference>
<gene>
    <name evidence="1" type="ORF">S01H4_33851</name>
</gene>
<dbReference type="AlphaFoldDB" id="X1AK94"/>
<organism evidence="1">
    <name type="scientific">marine sediment metagenome</name>
    <dbReference type="NCBI Taxonomy" id="412755"/>
    <lineage>
        <taxon>unclassified sequences</taxon>
        <taxon>metagenomes</taxon>
        <taxon>ecological metagenomes</taxon>
    </lineage>
</organism>
<evidence type="ECO:0008006" key="2">
    <source>
        <dbReference type="Google" id="ProtNLM"/>
    </source>
</evidence>
<dbReference type="Pfam" id="PF00480">
    <property type="entry name" value="ROK"/>
    <property type="match status" value="1"/>
</dbReference>
<reference evidence="1" key="1">
    <citation type="journal article" date="2014" name="Front. Microbiol.">
        <title>High frequency of phylogenetically diverse reductive dehalogenase-homologous genes in deep subseafloor sedimentary metagenomes.</title>
        <authorList>
            <person name="Kawai M."/>
            <person name="Futagami T."/>
            <person name="Toyoda A."/>
            <person name="Takaki Y."/>
            <person name="Nishi S."/>
            <person name="Hori S."/>
            <person name="Arai W."/>
            <person name="Tsubouchi T."/>
            <person name="Morono Y."/>
            <person name="Uchiyama I."/>
            <person name="Ito T."/>
            <person name="Fujiyama A."/>
            <person name="Inagaki F."/>
            <person name="Takami H."/>
        </authorList>
    </citation>
    <scope>NUCLEOTIDE SEQUENCE</scope>
    <source>
        <strain evidence="1">Expedition CK06-06</strain>
    </source>
</reference>
<sequence length="128" mass="13958">MKRTAFELLLSENAEDSLLTAYSYKEMTAKHIYEAAAQGDKIALEVFEKTGEYFGMALATTVHHFSPEAIFLFGGPVAAGDLIIKPIKAGLKKHLLPIFLKRDLPVLVSELDLGHAAILGSSALVWNT</sequence>
<dbReference type="PANTHER" id="PTHR18964">
    <property type="entry name" value="ROK (REPRESSOR, ORF, KINASE) FAMILY"/>
    <property type="match status" value="1"/>
</dbReference>
<dbReference type="EMBL" id="BART01017860">
    <property type="protein sequence ID" value="GAG82874.1"/>
    <property type="molecule type" value="Genomic_DNA"/>
</dbReference>
<proteinExistence type="predicted"/>